<feature type="transmembrane region" description="Helical" evidence="1">
    <location>
        <begin position="127"/>
        <end position="147"/>
    </location>
</feature>
<proteinExistence type="predicted"/>
<evidence type="ECO:0000259" key="2">
    <source>
        <dbReference type="Pfam" id="PF20152"/>
    </source>
</evidence>
<comment type="caution">
    <text evidence="3">The sequence shown here is derived from an EMBL/GenBank/DDBJ whole genome shotgun (WGS) entry which is preliminary data.</text>
</comment>
<feature type="transmembrane region" description="Helical" evidence="1">
    <location>
        <begin position="236"/>
        <end position="256"/>
    </location>
</feature>
<organism evidence="3 4">
    <name type="scientific">Mycena alexandri</name>
    <dbReference type="NCBI Taxonomy" id="1745969"/>
    <lineage>
        <taxon>Eukaryota</taxon>
        <taxon>Fungi</taxon>
        <taxon>Dikarya</taxon>
        <taxon>Basidiomycota</taxon>
        <taxon>Agaricomycotina</taxon>
        <taxon>Agaricomycetes</taxon>
        <taxon>Agaricomycetidae</taxon>
        <taxon>Agaricales</taxon>
        <taxon>Marasmiineae</taxon>
        <taxon>Mycenaceae</taxon>
        <taxon>Mycena</taxon>
    </lineage>
</organism>
<reference evidence="3" key="1">
    <citation type="submission" date="2023-03" db="EMBL/GenBank/DDBJ databases">
        <title>Massive genome expansion in bonnet fungi (Mycena s.s.) driven by repeated elements and novel gene families across ecological guilds.</title>
        <authorList>
            <consortium name="Lawrence Berkeley National Laboratory"/>
            <person name="Harder C.B."/>
            <person name="Miyauchi S."/>
            <person name="Viragh M."/>
            <person name="Kuo A."/>
            <person name="Thoen E."/>
            <person name="Andreopoulos B."/>
            <person name="Lu D."/>
            <person name="Skrede I."/>
            <person name="Drula E."/>
            <person name="Henrissat B."/>
            <person name="Morin E."/>
            <person name="Kohler A."/>
            <person name="Barry K."/>
            <person name="LaButti K."/>
            <person name="Morin E."/>
            <person name="Salamov A."/>
            <person name="Lipzen A."/>
            <person name="Mereny Z."/>
            <person name="Hegedus B."/>
            <person name="Baldrian P."/>
            <person name="Stursova M."/>
            <person name="Weitz H."/>
            <person name="Taylor A."/>
            <person name="Grigoriev I.V."/>
            <person name="Nagy L.G."/>
            <person name="Martin F."/>
            <person name="Kauserud H."/>
        </authorList>
    </citation>
    <scope>NUCLEOTIDE SEQUENCE</scope>
    <source>
        <strain evidence="3">CBHHK200</strain>
    </source>
</reference>
<keyword evidence="1" id="KW-1133">Transmembrane helix</keyword>
<evidence type="ECO:0000313" key="4">
    <source>
        <dbReference type="Proteomes" id="UP001218188"/>
    </source>
</evidence>
<dbReference type="AlphaFoldDB" id="A0AAD6WYL0"/>
<dbReference type="InterPro" id="IPR045339">
    <property type="entry name" value="DUF6534"/>
</dbReference>
<dbReference type="EMBL" id="JARJCM010000101">
    <property type="protein sequence ID" value="KAJ7029435.1"/>
    <property type="molecule type" value="Genomic_DNA"/>
</dbReference>
<keyword evidence="4" id="KW-1185">Reference proteome</keyword>
<sequence length="331" mass="34768">MAPIPPPPPGLDIAILAGPVLIGHLLHWGLFGTLSLQIYLYYQAFPNDRASTKGLVYTVYAIELVQTIIMARDSFAIFAHGFGDLGALASVHLEWFAVCVLGGIVGLIGQSFYAYRVYVLSGSWSIPAVILLVSLTSAVGAILTGVFSAAGSNVSNLQSRTNTIVSGLWLGGSGLADIIIATSLTYCLLKGGKGVPQHTHELVVKLVRLIIETGALTAAVAVVNLTLFVSFPGKPYFITCSAVLPTLYANTILVILNARMQIVGGRGYVSGTQVLSPSFLQTGPAGTATLNFAHLSVGTTTRERVEGVEGREARGAVEMKGAANCSTDSRM</sequence>
<evidence type="ECO:0000313" key="3">
    <source>
        <dbReference type="EMBL" id="KAJ7029435.1"/>
    </source>
</evidence>
<feature type="transmembrane region" description="Helical" evidence="1">
    <location>
        <begin position="209"/>
        <end position="230"/>
    </location>
</feature>
<feature type="transmembrane region" description="Helical" evidence="1">
    <location>
        <begin position="167"/>
        <end position="189"/>
    </location>
</feature>
<protein>
    <recommendedName>
        <fullName evidence="2">DUF6534 domain-containing protein</fullName>
    </recommendedName>
</protein>
<gene>
    <name evidence="3" type="ORF">C8F04DRAFT_40181</name>
</gene>
<feature type="transmembrane region" description="Helical" evidence="1">
    <location>
        <begin position="95"/>
        <end position="115"/>
    </location>
</feature>
<evidence type="ECO:0000256" key="1">
    <source>
        <dbReference type="SAM" id="Phobius"/>
    </source>
</evidence>
<dbReference type="PANTHER" id="PTHR40465:SF1">
    <property type="entry name" value="DUF6534 DOMAIN-CONTAINING PROTEIN"/>
    <property type="match status" value="1"/>
</dbReference>
<name>A0AAD6WYL0_9AGAR</name>
<accession>A0AAD6WYL0</accession>
<feature type="transmembrane region" description="Helical" evidence="1">
    <location>
        <begin position="54"/>
        <end position="75"/>
    </location>
</feature>
<dbReference type="Proteomes" id="UP001218188">
    <property type="component" value="Unassembled WGS sequence"/>
</dbReference>
<keyword evidence="1" id="KW-0812">Transmembrane</keyword>
<dbReference type="Pfam" id="PF20152">
    <property type="entry name" value="DUF6534"/>
    <property type="match status" value="1"/>
</dbReference>
<dbReference type="PANTHER" id="PTHR40465">
    <property type="entry name" value="CHROMOSOME 1, WHOLE GENOME SHOTGUN SEQUENCE"/>
    <property type="match status" value="1"/>
</dbReference>
<feature type="transmembrane region" description="Helical" evidence="1">
    <location>
        <begin position="20"/>
        <end position="42"/>
    </location>
</feature>
<feature type="domain" description="DUF6534" evidence="2">
    <location>
        <begin position="175"/>
        <end position="260"/>
    </location>
</feature>
<keyword evidence="1" id="KW-0472">Membrane</keyword>